<name>A0A0H4PE31_9BACT</name>
<dbReference type="SUPFAM" id="SSF56784">
    <property type="entry name" value="HAD-like"/>
    <property type="match status" value="1"/>
</dbReference>
<accession>A0A0H4PE31</accession>
<dbReference type="GO" id="GO:0016787">
    <property type="term" value="F:hydrolase activity"/>
    <property type="evidence" value="ECO:0007669"/>
    <property type="project" value="UniProtKB-KW"/>
</dbReference>
<dbReference type="OrthoDB" id="9797415at2"/>
<dbReference type="RefSeq" id="WP_048642914.1">
    <property type="nucleotide sequence ID" value="NZ_CP012040.1"/>
</dbReference>
<proteinExistence type="predicted"/>
<dbReference type="InterPro" id="IPR023214">
    <property type="entry name" value="HAD_sf"/>
</dbReference>
<dbReference type="AlphaFoldDB" id="A0A0H4PE31"/>
<dbReference type="PANTHER" id="PTHR43611:SF3">
    <property type="entry name" value="FLAVIN MONONUCLEOTIDE HYDROLASE 1, CHLOROPLATIC"/>
    <property type="match status" value="1"/>
</dbReference>
<dbReference type="Proteomes" id="UP000036520">
    <property type="component" value="Chromosome"/>
</dbReference>
<dbReference type="PANTHER" id="PTHR43611">
    <property type="entry name" value="ALPHA-D-GLUCOSE 1-PHOSPHATE PHOSPHATASE"/>
    <property type="match status" value="1"/>
</dbReference>
<dbReference type="STRING" id="320787.CA2015_3336"/>
<dbReference type="Pfam" id="PF00702">
    <property type="entry name" value="Hydrolase"/>
    <property type="match status" value="1"/>
</dbReference>
<dbReference type="InterPro" id="IPR023198">
    <property type="entry name" value="PGP-like_dom2"/>
</dbReference>
<dbReference type="Gene3D" id="3.40.50.1000">
    <property type="entry name" value="HAD superfamily/HAD-like"/>
    <property type="match status" value="1"/>
</dbReference>
<dbReference type="CDD" id="cd02603">
    <property type="entry name" value="HAD_sEH-N_like"/>
    <property type="match status" value="1"/>
</dbReference>
<sequence length="209" mass="24694">MKNLQEIEFLIFDLGNVIYDIDYQRTFEKINSRLPEKQHHLIKEFMVSPVHFDLETGKSDENTFRDGVRKFFSTDWEDEWIDDAWNSILVDIPEERLDLLMELKKQYPLFMLSNTNSIHFKVVEETFKQKLPEGTWPDLFDHMFLSQEMGLRKPDEAIYKEVIKGIGAAPEKCLFFDDLKENLLGANKVGIQTHHIDHPKALINFFQNV</sequence>
<dbReference type="SFLD" id="SFLDG01129">
    <property type="entry name" value="C1.5:_HAD__Beta-PGM__Phosphata"/>
    <property type="match status" value="1"/>
</dbReference>
<gene>
    <name evidence="1" type="ORF">CA2015_3336</name>
</gene>
<keyword evidence="2" id="KW-1185">Reference proteome</keyword>
<dbReference type="SFLD" id="SFLDS00003">
    <property type="entry name" value="Haloacid_Dehalogenase"/>
    <property type="match status" value="1"/>
</dbReference>
<dbReference type="Gene3D" id="1.10.150.240">
    <property type="entry name" value="Putative phosphatase, domain 2"/>
    <property type="match status" value="1"/>
</dbReference>
<evidence type="ECO:0000313" key="2">
    <source>
        <dbReference type="Proteomes" id="UP000036520"/>
    </source>
</evidence>
<dbReference type="InterPro" id="IPR006439">
    <property type="entry name" value="HAD-SF_hydro_IA"/>
</dbReference>
<keyword evidence="1" id="KW-0378">Hydrolase</keyword>
<reference evidence="1 2" key="1">
    <citation type="submission" date="2015-07" db="EMBL/GenBank/DDBJ databases">
        <authorList>
            <person name="Kim K.M."/>
        </authorList>
    </citation>
    <scope>NUCLEOTIDE SEQUENCE [LARGE SCALE GENOMIC DNA]</scope>
    <source>
        <strain evidence="1 2">KCTC 12363</strain>
    </source>
</reference>
<dbReference type="PRINTS" id="PR00413">
    <property type="entry name" value="HADHALOGNASE"/>
</dbReference>
<evidence type="ECO:0000313" key="1">
    <source>
        <dbReference type="EMBL" id="AKP52726.1"/>
    </source>
</evidence>
<dbReference type="InterPro" id="IPR036412">
    <property type="entry name" value="HAD-like_sf"/>
</dbReference>
<protein>
    <submittedName>
        <fullName evidence="1">HAD-superfamily hydrolase, subfamily IA, variant 3</fullName>
    </submittedName>
</protein>
<dbReference type="KEGG" id="camu:CA2015_3336"/>
<organism evidence="1 2">
    <name type="scientific">Cyclobacterium amurskyense</name>
    <dbReference type="NCBI Taxonomy" id="320787"/>
    <lineage>
        <taxon>Bacteria</taxon>
        <taxon>Pseudomonadati</taxon>
        <taxon>Bacteroidota</taxon>
        <taxon>Cytophagia</taxon>
        <taxon>Cytophagales</taxon>
        <taxon>Cyclobacteriaceae</taxon>
        <taxon>Cyclobacterium</taxon>
    </lineage>
</organism>
<dbReference type="EMBL" id="CP012040">
    <property type="protein sequence ID" value="AKP52726.1"/>
    <property type="molecule type" value="Genomic_DNA"/>
</dbReference>
<dbReference type="NCBIfam" id="TIGR01509">
    <property type="entry name" value="HAD-SF-IA-v3"/>
    <property type="match status" value="1"/>
</dbReference>